<comment type="caution">
    <text evidence="2">The sequence shown here is derived from an EMBL/GenBank/DDBJ whole genome shotgun (WGS) entry which is preliminary data.</text>
</comment>
<feature type="region of interest" description="Disordered" evidence="1">
    <location>
        <begin position="133"/>
        <end position="164"/>
    </location>
</feature>
<feature type="region of interest" description="Disordered" evidence="1">
    <location>
        <begin position="246"/>
        <end position="308"/>
    </location>
</feature>
<evidence type="ECO:0000313" key="2">
    <source>
        <dbReference type="EMBL" id="PHH53564.1"/>
    </source>
</evidence>
<protein>
    <submittedName>
        <fullName evidence="2">Uncharacterized protein</fullName>
    </submittedName>
</protein>
<evidence type="ECO:0000313" key="3">
    <source>
        <dbReference type="Proteomes" id="UP000222788"/>
    </source>
</evidence>
<organism evidence="2 3">
    <name type="scientific">Ceratocystis fimbriata CBS 114723</name>
    <dbReference type="NCBI Taxonomy" id="1035309"/>
    <lineage>
        <taxon>Eukaryota</taxon>
        <taxon>Fungi</taxon>
        <taxon>Dikarya</taxon>
        <taxon>Ascomycota</taxon>
        <taxon>Pezizomycotina</taxon>
        <taxon>Sordariomycetes</taxon>
        <taxon>Hypocreomycetidae</taxon>
        <taxon>Microascales</taxon>
        <taxon>Ceratocystidaceae</taxon>
        <taxon>Ceratocystis</taxon>
    </lineage>
</organism>
<name>A0A2C5X7M9_9PEZI</name>
<dbReference type="EMBL" id="APWK03000041">
    <property type="protein sequence ID" value="PHH53564.1"/>
    <property type="molecule type" value="Genomic_DNA"/>
</dbReference>
<proteinExistence type="predicted"/>
<keyword evidence="3" id="KW-1185">Reference proteome</keyword>
<gene>
    <name evidence="2" type="ORF">CFIMG_008167RA00001</name>
</gene>
<reference evidence="2 3" key="2">
    <citation type="journal article" date="2013" name="IMA Fungus">
        <title>IMA Genome-F 1: Ceratocystis fimbriata: Draft nuclear genome sequence for the plant pathogen, Ceratocystis fimbriata.</title>
        <authorList>
            <person name="Wilken P.M."/>
            <person name="Steenkamp E.T."/>
            <person name="Wingfield M.J."/>
            <person name="de Beer Z.W."/>
            <person name="Wingfield B.D."/>
        </authorList>
    </citation>
    <scope>NUCLEOTIDE SEQUENCE [LARGE SCALE GENOMIC DNA]</scope>
    <source>
        <strain evidence="2 3">CBS 114723</strain>
    </source>
</reference>
<accession>A0A2C5X7M9</accession>
<sequence length="308" mass="33974">MSSLLKSLEAQGYSRKADHTFEAQCERDEDKETAQVKTKCGFALLANKNGRSTLLEKSDKIKNYIGPGTEIVQAVTTDAYLVGPIERYLNGGGQAVVVSEEIIGECFAQSNTSNSGLHDLEDQREPEDLHCQNPGGWYKKPEATEDGLEAHSNSPPDRKTESHRAMLPLLRVARREEMLQSTKAANTLNAARWSTNVSLNGTTPEERRTIRKAQQTLTAEKKKACPKADKSVQTQVVDLMECTEAQAERPEMEDQSEEEGDAPVASAGDKRKAAGRARNGFSFRAPTALPGLRKSSRKKVRKDNQTKI</sequence>
<evidence type="ECO:0000256" key="1">
    <source>
        <dbReference type="SAM" id="MobiDB-lite"/>
    </source>
</evidence>
<dbReference type="AlphaFoldDB" id="A0A2C5X7M9"/>
<dbReference type="Proteomes" id="UP000222788">
    <property type="component" value="Unassembled WGS sequence"/>
</dbReference>
<reference evidence="2 3" key="1">
    <citation type="journal article" date="2013" name="Fungal Biol.">
        <title>Analysis of microsatellite markers in the genome of the plant pathogen Ceratocystis fimbriata.</title>
        <authorList>
            <person name="Simpson M.C."/>
            <person name="Wilken P.M."/>
            <person name="Coetzee M.P."/>
            <person name="Wingfield M.J."/>
            <person name="Wingfield B.D."/>
        </authorList>
    </citation>
    <scope>NUCLEOTIDE SEQUENCE [LARGE SCALE GENOMIC DNA]</scope>
    <source>
        <strain evidence="2 3">CBS 114723</strain>
    </source>
</reference>